<sequence>MPKQDDRLQKTSPAWRRKLDQRYRRYAPHHPKISWKRWTVATLFLITLAAFFFDRPAIEWARTGPEWLRDFAADITDAGKSGWILVSAAVIGIGSHFLGRRLGARMHRFRAIRLVHASLYVFVSVAGSGLIANLAKCAIGRARPMHMDEMGTMGFQPFAHDYAFESFPSGHSTTDGALAMALAILFPAFRVPFLLLGFFLATTRTLVVAHYPSDVIGGFSLGAWFALMMAIVFARYGILFRTGLPGARAQ</sequence>
<dbReference type="InterPro" id="IPR000326">
    <property type="entry name" value="PAP2/HPO"/>
</dbReference>
<keyword evidence="4" id="KW-1185">Reference proteome</keyword>
<evidence type="ECO:0000313" key="3">
    <source>
        <dbReference type="EMBL" id="MBB4066820.1"/>
    </source>
</evidence>
<dbReference type="RefSeq" id="WP_183368078.1">
    <property type="nucleotide sequence ID" value="NZ_JACIEZ010000012.1"/>
</dbReference>
<dbReference type="SUPFAM" id="SSF48317">
    <property type="entry name" value="Acid phosphatase/Vanadium-dependent haloperoxidase"/>
    <property type="match status" value="1"/>
</dbReference>
<organism evidence="3 4">
    <name type="scientific">Gellertiella hungarica</name>
    <dbReference type="NCBI Taxonomy" id="1572859"/>
    <lineage>
        <taxon>Bacteria</taxon>
        <taxon>Pseudomonadati</taxon>
        <taxon>Pseudomonadota</taxon>
        <taxon>Alphaproteobacteria</taxon>
        <taxon>Hyphomicrobiales</taxon>
        <taxon>Rhizobiaceae</taxon>
        <taxon>Gellertiella</taxon>
    </lineage>
</organism>
<dbReference type="Pfam" id="PF01569">
    <property type="entry name" value="PAP2"/>
    <property type="match status" value="1"/>
</dbReference>
<dbReference type="Proteomes" id="UP000528286">
    <property type="component" value="Unassembled WGS sequence"/>
</dbReference>
<evidence type="ECO:0000259" key="2">
    <source>
        <dbReference type="SMART" id="SM00014"/>
    </source>
</evidence>
<keyword evidence="1" id="KW-0812">Transmembrane</keyword>
<keyword evidence="1" id="KW-1133">Transmembrane helix</keyword>
<dbReference type="Gene3D" id="1.20.144.10">
    <property type="entry name" value="Phosphatidic acid phosphatase type 2/haloperoxidase"/>
    <property type="match status" value="1"/>
</dbReference>
<evidence type="ECO:0000313" key="4">
    <source>
        <dbReference type="Proteomes" id="UP000528286"/>
    </source>
</evidence>
<dbReference type="EC" id="3.6.1.27" evidence="3"/>
<protein>
    <submittedName>
        <fullName evidence="3">Undecaprenyl-diphosphatase</fullName>
        <ecNumber evidence="3">3.6.1.27</ecNumber>
    </submittedName>
</protein>
<reference evidence="3 4" key="1">
    <citation type="submission" date="2020-08" db="EMBL/GenBank/DDBJ databases">
        <title>Genomic Encyclopedia of Type Strains, Phase IV (KMG-IV): sequencing the most valuable type-strain genomes for metagenomic binning, comparative biology and taxonomic classification.</title>
        <authorList>
            <person name="Goeker M."/>
        </authorList>
    </citation>
    <scope>NUCLEOTIDE SEQUENCE [LARGE SCALE GENOMIC DNA]</scope>
    <source>
        <strain evidence="3 4">DSM 29853</strain>
    </source>
</reference>
<feature type="transmembrane region" description="Helical" evidence="1">
    <location>
        <begin position="111"/>
        <end position="135"/>
    </location>
</feature>
<name>A0A7W6NMV1_9HYPH</name>
<dbReference type="GO" id="GO:0050380">
    <property type="term" value="F:undecaprenyl-diphosphatase activity"/>
    <property type="evidence" value="ECO:0007669"/>
    <property type="project" value="UniProtKB-EC"/>
</dbReference>
<keyword evidence="3" id="KW-0378">Hydrolase</keyword>
<dbReference type="InterPro" id="IPR036938">
    <property type="entry name" value="PAP2/HPO_sf"/>
</dbReference>
<dbReference type="EMBL" id="JACIEZ010000012">
    <property type="protein sequence ID" value="MBB4066820.1"/>
    <property type="molecule type" value="Genomic_DNA"/>
</dbReference>
<feature type="transmembrane region" description="Helical" evidence="1">
    <location>
        <begin position="215"/>
        <end position="238"/>
    </location>
</feature>
<keyword evidence="1" id="KW-0472">Membrane</keyword>
<accession>A0A7W6NMV1</accession>
<feature type="transmembrane region" description="Helical" evidence="1">
    <location>
        <begin position="81"/>
        <end position="99"/>
    </location>
</feature>
<feature type="transmembrane region" description="Helical" evidence="1">
    <location>
        <begin position="35"/>
        <end position="53"/>
    </location>
</feature>
<dbReference type="SMART" id="SM00014">
    <property type="entry name" value="acidPPc"/>
    <property type="match status" value="1"/>
</dbReference>
<evidence type="ECO:0000256" key="1">
    <source>
        <dbReference type="SAM" id="Phobius"/>
    </source>
</evidence>
<feature type="domain" description="Phosphatidic acid phosphatase type 2/haloperoxidase" evidence="2">
    <location>
        <begin position="117"/>
        <end position="230"/>
    </location>
</feature>
<comment type="caution">
    <text evidence="3">The sequence shown here is derived from an EMBL/GenBank/DDBJ whole genome shotgun (WGS) entry which is preliminary data.</text>
</comment>
<feature type="transmembrane region" description="Helical" evidence="1">
    <location>
        <begin position="177"/>
        <end position="203"/>
    </location>
</feature>
<gene>
    <name evidence="3" type="ORF">GGR23_004047</name>
</gene>
<dbReference type="AlphaFoldDB" id="A0A7W6NMV1"/>
<proteinExistence type="predicted"/>